<organism evidence="13 14">
    <name type="scientific">Anopheles stephensi</name>
    <name type="common">Indo-Pakistan malaria mosquito</name>
    <dbReference type="NCBI Taxonomy" id="30069"/>
    <lineage>
        <taxon>Eukaryota</taxon>
        <taxon>Metazoa</taxon>
        <taxon>Ecdysozoa</taxon>
        <taxon>Arthropoda</taxon>
        <taxon>Hexapoda</taxon>
        <taxon>Insecta</taxon>
        <taxon>Pterygota</taxon>
        <taxon>Neoptera</taxon>
        <taxon>Endopterygota</taxon>
        <taxon>Diptera</taxon>
        <taxon>Nematocera</taxon>
        <taxon>Culicoidea</taxon>
        <taxon>Culicidae</taxon>
        <taxon>Anophelinae</taxon>
        <taxon>Anopheles</taxon>
    </lineage>
</organism>
<dbReference type="GO" id="GO:0005216">
    <property type="term" value="F:monoatomic ion channel activity"/>
    <property type="evidence" value="ECO:0007669"/>
    <property type="project" value="InterPro"/>
</dbReference>
<keyword evidence="3 11" id="KW-0812">Transmembrane</keyword>
<evidence type="ECO:0000256" key="11">
    <source>
        <dbReference type="SAM" id="Phobius"/>
    </source>
</evidence>
<evidence type="ECO:0000259" key="12">
    <source>
        <dbReference type="Pfam" id="PF00520"/>
    </source>
</evidence>
<feature type="region of interest" description="Disordered" evidence="10">
    <location>
        <begin position="1037"/>
        <end position="1082"/>
    </location>
</feature>
<dbReference type="AlphaFoldDB" id="A0A182Y4Z0"/>
<evidence type="ECO:0000256" key="1">
    <source>
        <dbReference type="ARBA" id="ARBA00004141"/>
    </source>
</evidence>
<dbReference type="VEuPathDB" id="VectorBase:ASTE000314"/>
<feature type="transmembrane region" description="Helical" evidence="11">
    <location>
        <begin position="711"/>
        <end position="740"/>
    </location>
</feature>
<keyword evidence="14" id="KW-1185">Reference proteome</keyword>
<name>A0A182Y4Z0_ANOST</name>
<evidence type="ECO:0000256" key="8">
    <source>
        <dbReference type="ARBA" id="ARBA00023136"/>
    </source>
</evidence>
<dbReference type="SUPFAM" id="SSF48403">
    <property type="entry name" value="Ankyrin repeat"/>
    <property type="match status" value="1"/>
</dbReference>
<dbReference type="EnsemblMetazoa" id="ASTEI03526-RA">
    <property type="protein sequence ID" value="ASTEI03526-PA"/>
    <property type="gene ID" value="ASTEI03526"/>
</dbReference>
<reference evidence="14" key="1">
    <citation type="journal article" date="2014" name="Genome Biol.">
        <title>Genome analysis of a major urban malaria vector mosquito, Anopheles stephensi.</title>
        <authorList>
            <person name="Jiang X."/>
            <person name="Peery A."/>
            <person name="Hall A.B."/>
            <person name="Sharma A."/>
            <person name="Chen X.G."/>
            <person name="Waterhouse R.M."/>
            <person name="Komissarov A."/>
            <person name="Riehle M.M."/>
            <person name="Shouche Y."/>
            <person name="Sharakhova M.V."/>
            <person name="Lawson D."/>
            <person name="Pakpour N."/>
            <person name="Arensburger P."/>
            <person name="Davidson V.L."/>
            <person name="Eiglmeier K."/>
            <person name="Emrich S."/>
            <person name="George P."/>
            <person name="Kennedy R.C."/>
            <person name="Mane S.P."/>
            <person name="Maslen G."/>
            <person name="Oringanje C."/>
            <person name="Qi Y."/>
            <person name="Settlage R."/>
            <person name="Tojo M."/>
            <person name="Tubio J.M."/>
            <person name="Unger M.F."/>
            <person name="Wang B."/>
            <person name="Vernick K.D."/>
            <person name="Ribeiro J.M."/>
            <person name="James A.A."/>
            <person name="Michel K."/>
            <person name="Riehle M.A."/>
            <person name="Luckhart S."/>
            <person name="Sharakhov I.V."/>
            <person name="Tu Z."/>
        </authorList>
    </citation>
    <scope>NUCLEOTIDE SEQUENCE [LARGE SCALE GENOMIC DNA]</scope>
    <source>
        <strain evidence="14">Indian</strain>
    </source>
</reference>
<dbReference type="PANTHER" id="PTHR47143">
    <property type="entry name" value="TRANSIENT RECEPTOR POTENTIAL CATION CHANNEL PROTEIN PAINLESS"/>
    <property type="match status" value="1"/>
</dbReference>
<evidence type="ECO:0000256" key="5">
    <source>
        <dbReference type="ARBA" id="ARBA00022989"/>
    </source>
</evidence>
<feature type="compositionally biased region" description="Low complexity" evidence="10">
    <location>
        <begin position="1037"/>
        <end position="1050"/>
    </location>
</feature>
<dbReference type="Gene3D" id="1.25.40.20">
    <property type="entry name" value="Ankyrin repeat-containing domain"/>
    <property type="match status" value="2"/>
</dbReference>
<evidence type="ECO:0000256" key="3">
    <source>
        <dbReference type="ARBA" id="ARBA00022692"/>
    </source>
</evidence>
<sequence length="1143" mass="129670">MGKTGSHVLIDQQEEAKGRAKLRQERKALETYFEKQFKATIGILPPTGDSLAQFEQLLQDVQLTRLEELVEMMKLWDAPKTIPEPKSFLHYAHLQPLLVQMLEDIAQYREYLERFIVRFQAENECTAPKHNPQSKPDAVKPSSPIHYAVFQRNGTFLEWLLERPGTDVNLRNSFKQTALTLLCESYDQCMRKAMRACPPGWLAEIRTLILRLLAAGADFNICSSHMKLPFELLLKHCEHDETRTFVEQCVKLAPGALAICSINDQNERVVGFYNNNTNVVVTVELLEIFLRYNDRTNFSKYVTRFEINGANVKKVIRLLLHTACDQKLPDCVRLIMDRGEQQMLKLVQRTKTTRTGGLPVAGPGMSNVTLNRGYSREESTSEVQKSYELEHRVELKGLLKKVCLMADLPMLQRLLTKISDVIVLNDDPLLVVTLKKAYDYRQRVEERNALLACAEYLATQETIYMSKKDDSGNTSLHLALKFGFDSVALALLRQRHTYLGMCNNDNLTPLDYGTYGFWRSYLDQCIEVDSKRSIPDRNEIRFNLNGFYSPLQDKATLAAGTPTADGAVPTSRSRHRHHSWKMVQRVDKAHTQPHKFTSTITEMTTLRQIAQSKELKRLLVHPVLYTFIMVKWTRLCHWNYLNLLLTALTIIFFGNYSLTACSAAGPSTVFWMLSIFGVVFVVIRELLQLLFLRRSYLSFDNVLDIVNAVAMAVVLGIGCHGLMSSFVIISFALQLTFLLGSLQSNSLATMMYMFKTVSKNFIKSFLLFMPLIGAFIYAFHLTYNQTPEEQQAVCEKDDCSEENFNNFRTFWNATVKTLVMTTGEFEAAAIDFEGGKMLLFILFIFVAPIVILNLINGLAVSDIAAIREESELISISKKVMLLEQYERGVANVYPSWLGRYFPNPFFSDYQCRIHVKTKEYRKIVVHAKIKKKPQPKGNAPGAAPNNVLAGVKSRLHGSSQCSVQITPAGNAAKQRSVEKPLAKFPWLPTGDSCNYILDVRIFRLALFMRLDQSIVDEALAIIEKQQAIASVVATKSIPTTGSSSTPPSSIVAATGRQQRTISPRPAKKKRSGSDTVSEDDIPRELSEVKRQLKAVVELLRRKEQQEKGRGKQLARDKALKRRARKRTRKGLKKAITDQQMGDQ</sequence>
<keyword evidence="8 11" id="KW-0472">Membrane</keyword>
<comment type="subcellular location">
    <subcellularLocation>
        <location evidence="1">Membrane</location>
        <topology evidence="1">Multi-pass membrane protein</topology>
    </subcellularLocation>
</comment>
<evidence type="ECO:0000256" key="2">
    <source>
        <dbReference type="ARBA" id="ARBA00022448"/>
    </source>
</evidence>
<feature type="region of interest" description="Disordered" evidence="10">
    <location>
        <begin position="1101"/>
        <end position="1143"/>
    </location>
</feature>
<proteinExistence type="predicted"/>
<keyword evidence="2" id="KW-0813">Transport</keyword>
<feature type="transmembrane region" description="Helical" evidence="11">
    <location>
        <begin position="670"/>
        <end position="691"/>
    </location>
</feature>
<dbReference type="GO" id="GO:1902495">
    <property type="term" value="C:transmembrane transporter complex"/>
    <property type="evidence" value="ECO:0007669"/>
    <property type="project" value="TreeGrafter"/>
</dbReference>
<accession>A0A182Y4Z0</accession>
<feature type="transmembrane region" description="Helical" evidence="11">
    <location>
        <begin position="638"/>
        <end position="658"/>
    </location>
</feature>
<evidence type="ECO:0000313" key="14">
    <source>
        <dbReference type="Proteomes" id="UP000076408"/>
    </source>
</evidence>
<keyword evidence="4" id="KW-0677">Repeat</keyword>
<keyword evidence="7" id="KW-0406">Ion transport</keyword>
<dbReference type="VEuPathDB" id="VectorBase:ASTEI03526"/>
<dbReference type="InterPro" id="IPR036770">
    <property type="entry name" value="Ankyrin_rpt-contain_sf"/>
</dbReference>
<dbReference type="VEuPathDB" id="VectorBase:ASTEI20_043170"/>
<dbReference type="Proteomes" id="UP000076408">
    <property type="component" value="Unassembled WGS sequence"/>
</dbReference>
<feature type="compositionally biased region" description="Basic and acidic residues" evidence="10">
    <location>
        <begin position="1101"/>
        <end position="1117"/>
    </location>
</feature>
<feature type="transmembrane region" description="Helical" evidence="11">
    <location>
        <begin position="761"/>
        <end position="779"/>
    </location>
</feature>
<evidence type="ECO:0000256" key="7">
    <source>
        <dbReference type="ARBA" id="ARBA00023065"/>
    </source>
</evidence>
<dbReference type="OMA" id="FRTFWNA"/>
<dbReference type="InterPro" id="IPR005821">
    <property type="entry name" value="Ion_trans_dom"/>
</dbReference>
<dbReference type="STRING" id="30069.A0A182Y4Z0"/>
<evidence type="ECO:0000256" key="9">
    <source>
        <dbReference type="ARBA" id="ARBA00023303"/>
    </source>
</evidence>
<feature type="transmembrane region" description="Helical" evidence="11">
    <location>
        <begin position="837"/>
        <end position="860"/>
    </location>
</feature>
<dbReference type="InterPro" id="IPR052076">
    <property type="entry name" value="TRP_cation_channel"/>
</dbReference>
<protein>
    <recommendedName>
        <fullName evidence="12">Ion transport domain-containing protein</fullName>
    </recommendedName>
</protein>
<keyword evidence="6" id="KW-0040">ANK repeat</keyword>
<evidence type="ECO:0000256" key="6">
    <source>
        <dbReference type="ARBA" id="ARBA00023043"/>
    </source>
</evidence>
<dbReference type="PANTHER" id="PTHR47143:SF4">
    <property type="entry name" value="TRANSIENT RECEPTOR POTENTIAL CATION CHANNEL PROTEIN PAINLESS"/>
    <property type="match status" value="1"/>
</dbReference>
<feature type="compositionally biased region" description="Basic residues" evidence="10">
    <location>
        <begin position="1118"/>
        <end position="1132"/>
    </location>
</feature>
<reference evidence="13" key="2">
    <citation type="submission" date="2020-05" db="UniProtKB">
        <authorList>
            <consortium name="EnsemblMetazoa"/>
        </authorList>
    </citation>
    <scope>IDENTIFICATION</scope>
    <source>
        <strain evidence="13">Indian</strain>
    </source>
</reference>
<evidence type="ECO:0000256" key="10">
    <source>
        <dbReference type="SAM" id="MobiDB-lite"/>
    </source>
</evidence>
<keyword evidence="9" id="KW-0407">Ion channel</keyword>
<evidence type="ECO:0000313" key="13">
    <source>
        <dbReference type="EnsemblMetazoa" id="ASTEI03526-PA"/>
    </source>
</evidence>
<keyword evidence="5 11" id="KW-1133">Transmembrane helix</keyword>
<feature type="domain" description="Ion transport" evidence="12">
    <location>
        <begin position="638"/>
        <end position="870"/>
    </location>
</feature>
<dbReference type="Pfam" id="PF00520">
    <property type="entry name" value="Ion_trans"/>
    <property type="match status" value="1"/>
</dbReference>
<evidence type="ECO:0000256" key="4">
    <source>
        <dbReference type="ARBA" id="ARBA00022737"/>
    </source>
</evidence>